<protein>
    <recommendedName>
        <fullName evidence="1">Tautomerase cis-CaaD-like domain-containing protein</fullName>
    </recommendedName>
</protein>
<dbReference type="EMBL" id="CAJNOJ010000294">
    <property type="protein sequence ID" value="CAF1376486.1"/>
    <property type="molecule type" value="Genomic_DNA"/>
</dbReference>
<dbReference type="InterPro" id="IPR028116">
    <property type="entry name" value="Cis-CaaD-like"/>
</dbReference>
<dbReference type="AlphaFoldDB" id="A0A815J9S1"/>
<proteinExistence type="predicted"/>
<sequence length="432" mass="47292">MMDTGVSISVNLLSNVVYRATNINRIFSNFSCAQCACAALLDAASGWNCITNNSTCQLIKNYSSTDDGLMILSNASFFYLQLPPQAAYTKNVTTVSTTSSSTSTTTTTVTMTFPSCTTTPASNLLQRNGATPWTLFSFNYTAVTSAPTLMFGFNNGPADTNYLDDVSIILASAPLIQLLQNPAFENSSSTPTGWITSCQSGCGAGDQGQITSSSCYSGNCYIDHCQNPNYDFLAQSFPATIGYNYIISFRLYQTGVSSCLLSKILILNIKKILTMPLYVIEHPKTLLTKQQKERVCKEITNIHCTVTGALPALVNVVFHSTDDNVEFINNKPRHKARIIGHIRAGRSAESKESLISQINNAWMTIVGERCHLIGLNDVNPENAAEDGIMLPAAGEEMEWLERNHKIFEERAEKGEETSRDFLADLKAMQSKL</sequence>
<organism evidence="2 3">
    <name type="scientific">Adineta ricciae</name>
    <name type="common">Rotifer</name>
    <dbReference type="NCBI Taxonomy" id="249248"/>
    <lineage>
        <taxon>Eukaryota</taxon>
        <taxon>Metazoa</taxon>
        <taxon>Spiralia</taxon>
        <taxon>Gnathifera</taxon>
        <taxon>Rotifera</taxon>
        <taxon>Eurotatoria</taxon>
        <taxon>Bdelloidea</taxon>
        <taxon>Adinetida</taxon>
        <taxon>Adinetidae</taxon>
        <taxon>Adineta</taxon>
    </lineage>
</organism>
<name>A0A815J9S1_ADIRI</name>
<dbReference type="Pfam" id="PF14832">
    <property type="entry name" value="Tautomerase_3"/>
    <property type="match status" value="1"/>
</dbReference>
<reference evidence="2" key="1">
    <citation type="submission" date="2021-02" db="EMBL/GenBank/DDBJ databases">
        <authorList>
            <person name="Nowell W R."/>
        </authorList>
    </citation>
    <scope>NUCLEOTIDE SEQUENCE</scope>
</reference>
<evidence type="ECO:0000259" key="1">
    <source>
        <dbReference type="Pfam" id="PF14832"/>
    </source>
</evidence>
<feature type="domain" description="Tautomerase cis-CaaD-like" evidence="1">
    <location>
        <begin position="275"/>
        <end position="403"/>
    </location>
</feature>
<dbReference type="Proteomes" id="UP000663852">
    <property type="component" value="Unassembled WGS sequence"/>
</dbReference>
<gene>
    <name evidence="2" type="ORF">EDS130_LOCUS34677</name>
</gene>
<dbReference type="Gene3D" id="3.30.429.10">
    <property type="entry name" value="Macrophage Migration Inhibitory Factor"/>
    <property type="match status" value="1"/>
</dbReference>
<evidence type="ECO:0000313" key="3">
    <source>
        <dbReference type="Proteomes" id="UP000663852"/>
    </source>
</evidence>
<dbReference type="OrthoDB" id="9981319at2759"/>
<accession>A0A815J9S1</accession>
<dbReference type="InterPro" id="IPR014347">
    <property type="entry name" value="Tautomerase/MIF_sf"/>
</dbReference>
<evidence type="ECO:0000313" key="2">
    <source>
        <dbReference type="EMBL" id="CAF1376486.1"/>
    </source>
</evidence>
<dbReference type="Gene3D" id="2.60.120.260">
    <property type="entry name" value="Galactose-binding domain-like"/>
    <property type="match status" value="1"/>
</dbReference>
<comment type="caution">
    <text evidence="2">The sequence shown here is derived from an EMBL/GenBank/DDBJ whole genome shotgun (WGS) entry which is preliminary data.</text>
</comment>